<dbReference type="PANTHER" id="PTHR23028">
    <property type="entry name" value="ACETYLTRANSFERASE"/>
    <property type="match status" value="1"/>
</dbReference>
<proteinExistence type="predicted"/>
<dbReference type="InterPro" id="IPR002656">
    <property type="entry name" value="Acyl_transf_3_dom"/>
</dbReference>
<evidence type="ECO:0000313" key="3">
    <source>
        <dbReference type="EMBL" id="NUZ05442.1"/>
    </source>
</evidence>
<feature type="domain" description="Acyltransferase 3" evidence="2">
    <location>
        <begin position="4"/>
        <end position="288"/>
    </location>
</feature>
<sequence length="330" mass="35829">MTITSIQALRAVAAWMVVTRHVEQFLFDSEPDGFVAWLFWSRGGAGVEIFFVISGLIMVVATHERPTTRAAFLHRRIARIAPIYLLATLLMAALVPSSPGALAQSMTFSRALLDGGYPVLYVGWTLEYELVFYVLFALGLGRPWLLPLLLLALQFYPWNWAGAGMFRSSLMLLFAVGYLIGIAHVAGRLPRSRRGGVLLLAVGAACIGLGQGRETAWWSLGAIGIVAGALAIELKSTLASRLGDHSYAVYLIHPIAIVLALPFAAAFARSPWLTGALLGTIALAAWFVHARIERPTTLFLQRLLTRRRRRRKFEVSAASDFGGPAGAAGA</sequence>
<name>A0A7Y6NLP6_9BURK</name>
<dbReference type="EMBL" id="JABWMJ010000002">
    <property type="protein sequence ID" value="NUZ05442.1"/>
    <property type="molecule type" value="Genomic_DNA"/>
</dbReference>
<dbReference type="PANTHER" id="PTHR23028:SF131">
    <property type="entry name" value="BLR2367 PROTEIN"/>
    <property type="match status" value="1"/>
</dbReference>
<feature type="transmembrane region" description="Helical" evidence="1">
    <location>
        <begin position="34"/>
        <end position="60"/>
    </location>
</feature>
<organism evidence="3 4">
    <name type="scientific">Piscinibacter koreensis</name>
    <dbReference type="NCBI Taxonomy" id="2742824"/>
    <lineage>
        <taxon>Bacteria</taxon>
        <taxon>Pseudomonadati</taxon>
        <taxon>Pseudomonadota</taxon>
        <taxon>Betaproteobacteria</taxon>
        <taxon>Burkholderiales</taxon>
        <taxon>Sphaerotilaceae</taxon>
        <taxon>Piscinibacter</taxon>
    </lineage>
</organism>
<dbReference type="GO" id="GO:0000271">
    <property type="term" value="P:polysaccharide biosynthetic process"/>
    <property type="evidence" value="ECO:0007669"/>
    <property type="project" value="TreeGrafter"/>
</dbReference>
<evidence type="ECO:0000256" key="1">
    <source>
        <dbReference type="SAM" id="Phobius"/>
    </source>
</evidence>
<dbReference type="GO" id="GO:0016020">
    <property type="term" value="C:membrane"/>
    <property type="evidence" value="ECO:0007669"/>
    <property type="project" value="TreeGrafter"/>
</dbReference>
<accession>A0A7Y6NLP6</accession>
<feature type="transmembrane region" description="Helical" evidence="1">
    <location>
        <begin position="247"/>
        <end position="266"/>
    </location>
</feature>
<keyword evidence="1" id="KW-0812">Transmembrane</keyword>
<dbReference type="AlphaFoldDB" id="A0A7Y6NLP6"/>
<dbReference type="Pfam" id="PF01757">
    <property type="entry name" value="Acyl_transf_3"/>
    <property type="match status" value="1"/>
</dbReference>
<feature type="transmembrane region" description="Helical" evidence="1">
    <location>
        <begin position="81"/>
        <end position="99"/>
    </location>
</feature>
<evidence type="ECO:0000259" key="2">
    <source>
        <dbReference type="Pfam" id="PF01757"/>
    </source>
</evidence>
<keyword evidence="4" id="KW-1185">Reference proteome</keyword>
<keyword evidence="3" id="KW-0808">Transferase</keyword>
<feature type="transmembrane region" description="Helical" evidence="1">
    <location>
        <begin position="119"/>
        <end position="138"/>
    </location>
</feature>
<keyword evidence="1" id="KW-1133">Transmembrane helix</keyword>
<gene>
    <name evidence="3" type="ORF">HQN59_06660</name>
</gene>
<dbReference type="GO" id="GO:0016747">
    <property type="term" value="F:acyltransferase activity, transferring groups other than amino-acyl groups"/>
    <property type="evidence" value="ECO:0007669"/>
    <property type="project" value="InterPro"/>
</dbReference>
<keyword evidence="1" id="KW-0472">Membrane</keyword>
<feature type="transmembrane region" description="Helical" evidence="1">
    <location>
        <begin position="169"/>
        <end position="187"/>
    </location>
</feature>
<keyword evidence="3" id="KW-0012">Acyltransferase</keyword>
<protein>
    <submittedName>
        <fullName evidence="3">Acyltransferase</fullName>
    </submittedName>
</protein>
<feature type="transmembrane region" description="Helical" evidence="1">
    <location>
        <begin position="145"/>
        <end position="163"/>
    </location>
</feature>
<feature type="transmembrane region" description="Helical" evidence="1">
    <location>
        <begin position="194"/>
        <end position="210"/>
    </location>
</feature>
<dbReference type="Proteomes" id="UP000529637">
    <property type="component" value="Unassembled WGS sequence"/>
</dbReference>
<dbReference type="InterPro" id="IPR050879">
    <property type="entry name" value="Acyltransferase_3"/>
</dbReference>
<reference evidence="3 4" key="1">
    <citation type="submission" date="2020-06" db="EMBL/GenBank/DDBJ databases">
        <title>Schlegella sp. ID0723 isolated from air conditioner.</title>
        <authorList>
            <person name="Kim D.Y."/>
            <person name="Kim D.-U."/>
        </authorList>
    </citation>
    <scope>NUCLEOTIDE SEQUENCE [LARGE SCALE GENOMIC DNA]</scope>
    <source>
        <strain evidence="3 4">ID0723</strain>
    </source>
</reference>
<feature type="transmembrane region" description="Helical" evidence="1">
    <location>
        <begin position="272"/>
        <end position="292"/>
    </location>
</feature>
<comment type="caution">
    <text evidence="3">The sequence shown here is derived from an EMBL/GenBank/DDBJ whole genome shotgun (WGS) entry which is preliminary data.</text>
</comment>
<dbReference type="RefSeq" id="WP_176067292.1">
    <property type="nucleotide sequence ID" value="NZ_JABWMJ010000002.1"/>
</dbReference>
<evidence type="ECO:0000313" key="4">
    <source>
        <dbReference type="Proteomes" id="UP000529637"/>
    </source>
</evidence>
<feature type="transmembrane region" description="Helical" evidence="1">
    <location>
        <begin position="216"/>
        <end position="235"/>
    </location>
</feature>